<accession>A0A0A9WQ62</accession>
<dbReference type="EMBL" id="GBHO01035006">
    <property type="protein sequence ID" value="JAG08598.1"/>
    <property type="molecule type" value="Transcribed_RNA"/>
</dbReference>
<protein>
    <submittedName>
        <fullName evidence="2">T-complex-associated testis-expressed protein 1</fullName>
    </submittedName>
</protein>
<dbReference type="SMART" id="SM00368">
    <property type="entry name" value="LRR_RI"/>
    <property type="match status" value="2"/>
</dbReference>
<dbReference type="PANTHER" id="PTHR24111:SF0">
    <property type="entry name" value="LEUCINE-RICH REPEAT-CONTAINING PROTEIN"/>
    <property type="match status" value="1"/>
</dbReference>
<dbReference type="Pfam" id="PF13516">
    <property type="entry name" value="LRR_6"/>
    <property type="match status" value="2"/>
</dbReference>
<dbReference type="SUPFAM" id="SSF52047">
    <property type="entry name" value="RNI-like"/>
    <property type="match status" value="1"/>
</dbReference>
<sequence length="158" mass="17801">MLQQSRGEKLDTTLDFNGKTNGYCLNDDEVTHLAHILFETTDVRVLDLSNNVFTDRGCIAIAEVLRVNHSLEALYLDENQISAPSGEALYYALKINPQLQVLNLDHTHIPNTIQEDILSLLHINQTQLKPRVDMRAVTVTNVGDAIQFKSTDYFTSQT</sequence>
<name>A0A0A9WQ62_LYGHE</name>
<gene>
    <name evidence="2" type="primary">Tcte1_1</name>
    <name evidence="3" type="synonym">Tcte1</name>
    <name evidence="2" type="ORF">CM83_39896</name>
    <name evidence="3" type="ORF">g.7163</name>
</gene>
<keyword evidence="1" id="KW-0677">Repeat</keyword>
<dbReference type="InterPro" id="IPR001611">
    <property type="entry name" value="Leu-rich_rpt"/>
</dbReference>
<reference evidence="2" key="2">
    <citation type="submission" date="2014-07" db="EMBL/GenBank/DDBJ databases">
        <authorList>
            <person name="Hull J."/>
        </authorList>
    </citation>
    <scope>NUCLEOTIDE SEQUENCE</scope>
</reference>
<dbReference type="AlphaFoldDB" id="A0A0A9WQ62"/>
<dbReference type="InterPro" id="IPR032675">
    <property type="entry name" value="LRR_dom_sf"/>
</dbReference>
<reference evidence="2" key="1">
    <citation type="journal article" date="2014" name="PLoS ONE">
        <title>Transcriptome-Based Identification of ABC Transporters in the Western Tarnished Plant Bug Lygus hesperus.</title>
        <authorList>
            <person name="Hull J.J."/>
            <person name="Chaney K."/>
            <person name="Geib S.M."/>
            <person name="Fabrick J.A."/>
            <person name="Brent C.S."/>
            <person name="Walsh D."/>
            <person name="Lavine L.C."/>
        </authorList>
    </citation>
    <scope>NUCLEOTIDE SEQUENCE</scope>
</reference>
<evidence type="ECO:0000313" key="2">
    <source>
        <dbReference type="EMBL" id="JAG08598.1"/>
    </source>
</evidence>
<dbReference type="PANTHER" id="PTHR24111">
    <property type="entry name" value="LEUCINE-RICH REPEAT-CONTAINING PROTEIN 34"/>
    <property type="match status" value="1"/>
</dbReference>
<dbReference type="InterPro" id="IPR052201">
    <property type="entry name" value="LRR-containing_regulator"/>
</dbReference>
<proteinExistence type="predicted"/>
<evidence type="ECO:0000313" key="3">
    <source>
        <dbReference type="EMBL" id="JAQ01805.1"/>
    </source>
</evidence>
<reference evidence="3" key="3">
    <citation type="journal article" date="2016" name="Gigascience">
        <title>De novo construction of an expanded transcriptome assembly for the western tarnished plant bug, Lygus hesperus.</title>
        <authorList>
            <person name="Tassone E.E."/>
            <person name="Geib S.M."/>
            <person name="Hall B."/>
            <person name="Fabrick J.A."/>
            <person name="Brent C.S."/>
            <person name="Hull J.J."/>
        </authorList>
    </citation>
    <scope>NUCLEOTIDE SEQUENCE</scope>
</reference>
<dbReference type="EMBL" id="GDHC01016824">
    <property type="protein sequence ID" value="JAQ01805.1"/>
    <property type="molecule type" value="Transcribed_RNA"/>
</dbReference>
<organism evidence="2">
    <name type="scientific">Lygus hesperus</name>
    <name type="common">Western plant bug</name>
    <dbReference type="NCBI Taxonomy" id="30085"/>
    <lineage>
        <taxon>Eukaryota</taxon>
        <taxon>Metazoa</taxon>
        <taxon>Ecdysozoa</taxon>
        <taxon>Arthropoda</taxon>
        <taxon>Hexapoda</taxon>
        <taxon>Insecta</taxon>
        <taxon>Pterygota</taxon>
        <taxon>Neoptera</taxon>
        <taxon>Paraneoptera</taxon>
        <taxon>Hemiptera</taxon>
        <taxon>Heteroptera</taxon>
        <taxon>Panheteroptera</taxon>
        <taxon>Cimicomorpha</taxon>
        <taxon>Miridae</taxon>
        <taxon>Mirini</taxon>
        <taxon>Lygus</taxon>
    </lineage>
</organism>
<evidence type="ECO:0000256" key="1">
    <source>
        <dbReference type="ARBA" id="ARBA00022737"/>
    </source>
</evidence>
<dbReference type="Gene3D" id="3.80.10.10">
    <property type="entry name" value="Ribonuclease Inhibitor"/>
    <property type="match status" value="1"/>
</dbReference>